<dbReference type="InParanoid" id="B3SA72"/>
<dbReference type="KEGG" id="tad:TRIADDRAFT_61157"/>
<organism evidence="2 3">
    <name type="scientific">Trichoplax adhaerens</name>
    <name type="common">Trichoplax reptans</name>
    <dbReference type="NCBI Taxonomy" id="10228"/>
    <lineage>
        <taxon>Eukaryota</taxon>
        <taxon>Metazoa</taxon>
        <taxon>Placozoa</taxon>
        <taxon>Uniplacotomia</taxon>
        <taxon>Trichoplacea</taxon>
        <taxon>Trichoplacidae</taxon>
        <taxon>Trichoplax</taxon>
    </lineage>
</organism>
<feature type="transmembrane region" description="Helical" evidence="1">
    <location>
        <begin position="48"/>
        <end position="68"/>
    </location>
</feature>
<proteinExistence type="predicted"/>
<protein>
    <submittedName>
        <fullName evidence="2">Uncharacterized protein</fullName>
    </submittedName>
</protein>
<dbReference type="RefSeq" id="XP_002117081.1">
    <property type="nucleotide sequence ID" value="XM_002117045.1"/>
</dbReference>
<keyword evidence="1" id="KW-1133">Transmembrane helix</keyword>
<keyword evidence="1" id="KW-0812">Transmembrane</keyword>
<evidence type="ECO:0000256" key="1">
    <source>
        <dbReference type="SAM" id="Phobius"/>
    </source>
</evidence>
<evidence type="ECO:0000313" key="3">
    <source>
        <dbReference type="Proteomes" id="UP000009022"/>
    </source>
</evidence>
<reference evidence="2 3" key="1">
    <citation type="journal article" date="2008" name="Nature">
        <title>The Trichoplax genome and the nature of placozoans.</title>
        <authorList>
            <person name="Srivastava M."/>
            <person name="Begovic E."/>
            <person name="Chapman J."/>
            <person name="Putnam N.H."/>
            <person name="Hellsten U."/>
            <person name="Kawashima T."/>
            <person name="Kuo A."/>
            <person name="Mitros T."/>
            <person name="Salamov A."/>
            <person name="Carpenter M.L."/>
            <person name="Signorovitch A.Y."/>
            <person name="Moreno M.A."/>
            <person name="Kamm K."/>
            <person name="Grimwood J."/>
            <person name="Schmutz J."/>
            <person name="Shapiro H."/>
            <person name="Grigoriev I.V."/>
            <person name="Buss L.W."/>
            <person name="Schierwater B."/>
            <person name="Dellaporta S.L."/>
            <person name="Rokhsar D.S."/>
        </authorList>
    </citation>
    <scope>NUCLEOTIDE SEQUENCE [LARGE SCALE GENOMIC DNA]</scope>
    <source>
        <strain evidence="2 3">Grell-BS-1999</strain>
    </source>
</reference>
<dbReference type="EMBL" id="DS985260">
    <property type="protein sequence ID" value="EDV20387.1"/>
    <property type="molecule type" value="Genomic_DNA"/>
</dbReference>
<feature type="transmembrane region" description="Helical" evidence="1">
    <location>
        <begin position="14"/>
        <end position="42"/>
    </location>
</feature>
<dbReference type="Proteomes" id="UP000009022">
    <property type="component" value="Unassembled WGS sequence"/>
</dbReference>
<gene>
    <name evidence="2" type="ORF">TRIADDRAFT_61157</name>
</gene>
<dbReference type="PhylomeDB" id="B3SA72"/>
<evidence type="ECO:0000313" key="2">
    <source>
        <dbReference type="EMBL" id="EDV20387.1"/>
    </source>
</evidence>
<dbReference type="AlphaFoldDB" id="B3SA72"/>
<accession>B3SA72</accession>
<dbReference type="CTD" id="6758371"/>
<name>B3SA72_TRIAD</name>
<keyword evidence="1" id="KW-0472">Membrane</keyword>
<sequence length="176" mass="19345">MCNDSYSYCKMRSYYAFTIISFIFSLVQFGLALGFMFGGYYYPIWSNIVSSVLAIFGFSFTMACMILLSQGVFCTPSSTRLPTYTPYTYGSITNNQQIVAPHIPQSNNQPAMTANMNPGLGSQQPTIFQSLDGRQFYVAVPANAVIQPQVAASTNAIVQPQPPNYQVTNSSQNSKA</sequence>
<keyword evidence="3" id="KW-1185">Reference proteome</keyword>
<dbReference type="GeneID" id="6758371"/>
<dbReference type="HOGENOM" id="CLU_1527155_0_0_1"/>